<sequence>MSIHVGIAAYGEGIQLLRLKYGDKEMWNGSLTAAETFSIAQRSLFGGLKKEGGVAGLAWWLPGDSSQTVPETLAKKLGLTTATCPGFRGLSSVFFTGNRGIDTSDGTVWGDIISQLRSVIGTKGFYWGANNPYLRKISARVRRPSIGLDPAIALIRMPDDSKNRPQYASNPSHMIYECLVNKHWGMGENPDLIDKTTFEACAQTLYNEQFGLNMIWTRQSEIGKFIGEILDHVQGALFVHPATGKHTLKLLRADYDVDQVPEINPSNATLSTFRRKAWGEISNEVVVTMSNSESGQEATVSAQDLAGIAAEGGVISSSKNYYGVTSQPLAIKLAERDLAAAVNPIATCDATVDRTFWDTVTSDVVTLSWPEYNIERIVFRVAEVTKNRSTVTLSLYEDIFGLDLASYLSPGDTEWINPSQPPTPASYYQMGTLPAYMMTSALELDSPADFVYPEVISSVVVGPDSDDDVSYNLVTYAADVNGTVSQTDIGTKSYKGTWAFLDALPAEATTTLADLPGLRGLVPEAGDFILIGTGPDEQTELCTVQSVTDGTYVLNRGMLDTVPQDWPIGSRAFVIPAMSTAEQNQAIGRRKSRPLRAASGERREGVARPEFPACGVGDFCEGFSQPFGRGFERDGSYRRSSREC</sequence>
<dbReference type="InterPro" id="IPR032876">
    <property type="entry name" value="J_dom"/>
</dbReference>
<accession>A0A1V8RR35</accession>
<feature type="compositionally biased region" description="Basic and acidic residues" evidence="1">
    <location>
        <begin position="630"/>
        <end position="644"/>
    </location>
</feature>
<feature type="region of interest" description="Disordered" evidence="1">
    <location>
        <begin position="625"/>
        <end position="644"/>
    </location>
</feature>
<keyword evidence="4" id="KW-1185">Reference proteome</keyword>
<dbReference type="STRING" id="1873176.BFN67_17705"/>
<dbReference type="Pfam" id="PF13550">
    <property type="entry name" value="Phage-tail_3"/>
    <property type="match status" value="1"/>
</dbReference>
<organism evidence="3 4">
    <name type="scientific">Manganibacter manganicus</name>
    <dbReference type="NCBI Taxonomy" id="1873176"/>
    <lineage>
        <taxon>Bacteria</taxon>
        <taxon>Pseudomonadati</taxon>
        <taxon>Pseudomonadota</taxon>
        <taxon>Alphaproteobacteria</taxon>
        <taxon>Hyphomicrobiales</taxon>
        <taxon>Phyllobacteriaceae</taxon>
        <taxon>Manganibacter</taxon>
    </lineage>
</organism>
<comment type="caution">
    <text evidence="3">The sequence shown here is derived from an EMBL/GenBank/DDBJ whole genome shotgun (WGS) entry which is preliminary data.</text>
</comment>
<feature type="domain" description="Tip attachment protein J" evidence="2">
    <location>
        <begin position="217"/>
        <end position="385"/>
    </location>
</feature>
<name>A0A1V8RR35_9HYPH</name>
<evidence type="ECO:0000256" key="1">
    <source>
        <dbReference type="SAM" id="MobiDB-lite"/>
    </source>
</evidence>
<evidence type="ECO:0000259" key="2">
    <source>
        <dbReference type="Pfam" id="PF13550"/>
    </source>
</evidence>
<evidence type="ECO:0000313" key="4">
    <source>
        <dbReference type="Proteomes" id="UP000191905"/>
    </source>
</evidence>
<dbReference type="AlphaFoldDB" id="A0A1V8RR35"/>
<gene>
    <name evidence="3" type="ORF">BFN67_17705</name>
</gene>
<protein>
    <recommendedName>
        <fullName evidence="2">Tip attachment protein J domain-containing protein</fullName>
    </recommendedName>
</protein>
<proteinExistence type="predicted"/>
<reference evidence="3 4" key="1">
    <citation type="journal article" date="2016" name="Int. J. Syst. Evol. Microbiol.">
        <title>Pseudaminobacter manganicus sp. nov., isolated from sludge of a manganese mine.</title>
        <authorList>
            <person name="Li J."/>
            <person name="Huang J."/>
            <person name="Liao S."/>
            <person name="Wang G."/>
        </authorList>
    </citation>
    <scope>NUCLEOTIDE SEQUENCE [LARGE SCALE GENOMIC DNA]</scope>
    <source>
        <strain evidence="3 4">JH-7</strain>
    </source>
</reference>
<dbReference type="EMBL" id="MDET01000014">
    <property type="protein sequence ID" value="OQM75608.1"/>
    <property type="molecule type" value="Genomic_DNA"/>
</dbReference>
<dbReference type="Proteomes" id="UP000191905">
    <property type="component" value="Unassembled WGS sequence"/>
</dbReference>
<evidence type="ECO:0000313" key="3">
    <source>
        <dbReference type="EMBL" id="OQM75608.1"/>
    </source>
</evidence>